<evidence type="ECO:0000313" key="1">
    <source>
        <dbReference type="EMBL" id="BAN04383.1"/>
    </source>
</evidence>
<dbReference type="InterPro" id="IPR045941">
    <property type="entry name" value="DUF6361"/>
</dbReference>
<name>A0A6C7EDJ3_ILUCY</name>
<evidence type="ECO:0000313" key="2">
    <source>
        <dbReference type="Proteomes" id="UP000011863"/>
    </source>
</evidence>
<gene>
    <name evidence="1" type="ORF">YM304_40690</name>
</gene>
<dbReference type="EMBL" id="AP012057">
    <property type="protein sequence ID" value="BAN04383.1"/>
    <property type="molecule type" value="Genomic_DNA"/>
</dbReference>
<dbReference type="Pfam" id="PF19888">
    <property type="entry name" value="DUF6361"/>
    <property type="match status" value="1"/>
</dbReference>
<dbReference type="KEGG" id="aym:YM304_40690"/>
<sequence length="405" mass="45176">MVWEPDSSVGWIDVDRDEARRVREMLGMLTAPEAVDPHGILPILIALSDRLFPGVTTQHTRAKYVLFCGWHLQRIAATGGSASLSARLRHDELELMRSLLDSDDHRGLFGRRSRENIRTTPISVYWSTLDRWGLIPNGFRLDDLSALAPGVSSGHAAQLSDDARLMAESKAVGILPSDFPPSSAGFPGADQELGLTREQADYLVDRVAATCGGTALHAALTDERLRHGRRPWSVDETIGGQAMTDARCFSELIHPARLAYTKLLIDDARSAEGLELGDMETQLNDSFAAWRDETDSRLDQLREWAGEPLDRLLADPEIRLEPRRRRFVRSAIDRVVADPDGCLDDPELHRLVRGIEGALKKNKARLGGGEPFRRWMKQPTMLASNRLDYRWGRVRGFADDIAEAS</sequence>
<reference evidence="1 2" key="1">
    <citation type="journal article" date="2013" name="Int. J. Syst. Evol. Microbiol.">
        <title>Ilumatobacter nonamiense sp. nov. and Ilumatobacter coccineum sp. nov., isolated from seashore sand.</title>
        <authorList>
            <person name="Matsumoto A."/>
            <person name="Kasai H."/>
            <person name="Matsuo Y."/>
            <person name="Shizuri Y."/>
            <person name="Ichikawa N."/>
            <person name="Fujita N."/>
            <person name="Omura S."/>
            <person name="Takahashi Y."/>
        </authorList>
    </citation>
    <scope>NUCLEOTIDE SEQUENCE [LARGE SCALE GENOMIC DNA]</scope>
    <source>
        <strain evidence="2">NBRC 103263 / KCTC 29153 / YM16-304</strain>
    </source>
</reference>
<dbReference type="Proteomes" id="UP000011863">
    <property type="component" value="Chromosome"/>
</dbReference>
<keyword evidence="2" id="KW-1185">Reference proteome</keyword>
<proteinExistence type="predicted"/>
<organism evidence="1 2">
    <name type="scientific">Ilumatobacter coccineus (strain NBRC 103263 / KCTC 29153 / YM16-304)</name>
    <dbReference type="NCBI Taxonomy" id="1313172"/>
    <lineage>
        <taxon>Bacteria</taxon>
        <taxon>Bacillati</taxon>
        <taxon>Actinomycetota</taxon>
        <taxon>Acidimicrobiia</taxon>
        <taxon>Acidimicrobiales</taxon>
        <taxon>Ilumatobacteraceae</taxon>
        <taxon>Ilumatobacter</taxon>
    </lineage>
</organism>
<dbReference type="AlphaFoldDB" id="A0A6C7EDJ3"/>
<accession>A0A6C7EDJ3</accession>
<protein>
    <submittedName>
        <fullName evidence="1">Uncharacterized protein</fullName>
    </submittedName>
</protein>